<reference evidence="4 5" key="1">
    <citation type="submission" date="2020-04" db="EMBL/GenBank/DDBJ databases">
        <title>Perkinsus olseni comparative genomics.</title>
        <authorList>
            <person name="Bogema D.R."/>
        </authorList>
    </citation>
    <scope>NUCLEOTIDE SEQUENCE [LARGE SCALE GENOMIC DNA]</scope>
    <source>
        <strain evidence="2">ATCC PRA-179</strain>
        <strain evidence="3">ATCC PRA-31</strain>
    </source>
</reference>
<dbReference type="SUPFAM" id="SSF50969">
    <property type="entry name" value="YVTN repeat-like/Quinoprotein amine dehydrogenase"/>
    <property type="match status" value="1"/>
</dbReference>
<evidence type="ECO:0000313" key="2">
    <source>
        <dbReference type="EMBL" id="KAF4662670.1"/>
    </source>
</evidence>
<proteinExistence type="predicted"/>
<accession>A0A7J6LUL3</accession>
<dbReference type="Proteomes" id="UP000572268">
    <property type="component" value="Unassembled WGS sequence"/>
</dbReference>
<gene>
    <name evidence="3" type="ORF">FOL46_002049</name>
    <name evidence="2" type="ORF">FOZ61_002281</name>
</gene>
<feature type="region of interest" description="Disordered" evidence="1">
    <location>
        <begin position="48"/>
        <end position="136"/>
    </location>
</feature>
<evidence type="ECO:0000313" key="5">
    <source>
        <dbReference type="Proteomes" id="UP000572268"/>
    </source>
</evidence>
<feature type="compositionally biased region" description="Polar residues" evidence="1">
    <location>
        <begin position="98"/>
        <end position="111"/>
    </location>
</feature>
<evidence type="ECO:0000313" key="4">
    <source>
        <dbReference type="Proteomes" id="UP000570595"/>
    </source>
</evidence>
<dbReference type="OrthoDB" id="10358444at2759"/>
<organism evidence="2 4">
    <name type="scientific">Perkinsus olseni</name>
    <name type="common">Perkinsus atlanticus</name>
    <dbReference type="NCBI Taxonomy" id="32597"/>
    <lineage>
        <taxon>Eukaryota</taxon>
        <taxon>Sar</taxon>
        <taxon>Alveolata</taxon>
        <taxon>Perkinsozoa</taxon>
        <taxon>Perkinsea</taxon>
        <taxon>Perkinsida</taxon>
        <taxon>Perkinsidae</taxon>
        <taxon>Perkinsus</taxon>
    </lineage>
</organism>
<dbReference type="EMBL" id="JABANN010000163">
    <property type="protein sequence ID" value="KAF4668319.1"/>
    <property type="molecule type" value="Genomic_DNA"/>
</dbReference>
<protein>
    <submittedName>
        <fullName evidence="2">Uncharacterized protein</fullName>
    </submittedName>
</protein>
<sequence length="707" mass="76862">MPIDMDTAGWWPVCGQRIPEVSKSPPKGAYATTYIAAYDVEDQVRGPYPPGYAGHSPGVQNKFGYSIPAPDRPTRDMDRPTFGPALELAPTPLPQRSVGKSTSTPQTICEQQRSDRSSTEFPSSIGKAQEVRRDDEGYGDDATFLSSYAAAYGNPKRFVMYRSAELMEVRDTRMPMPAVWEQRLLGENTSHIIAAKKVNLGCPVDAVMLLTPEGTLFIVQWMSSDTGFVVREVRPFKHEDFNFVPTGVWDLRQSGTAGEMILVRSAVSEKILLSSLIPIPRDNDVQMAQSGATAGPEYVTAEFSQVINLKGLTTKRSERMALSGAIRDLCLFEDGLAVGETVTHTSIMNSSLRIAAVADSPGSNSTPLSLMVGGDGKFVVAVCDMMLLKIEGYSPGKDGGIINFFGDVGRSQWSAHRVALRGASADTVGSKRYDERCRLLEEEKDGRGALIEDPPPPGSIAVALSGKYPKSCLSFIVLDSPRVSLEAEVARVGPYPPQDIFVVQVENGAILLLAFPECTRAVFVADAPSPESPLLEELEESPWLRGESSSLRAVLADGELMVYEDGVYVVDSLEGASRLLLSPSEDGHIIEYAAFAPDISVLAIVCAGRISVYSYEGFVEKLVLLCSCTPVNGGKSGTTFCEFSPMFVNGQQEELLVVGTFLGTLEVYSLRNKKTIEWKQTVTLRKSEVSTEVVVPESICFTRMTED</sequence>
<dbReference type="EMBL" id="JABAHT010000162">
    <property type="protein sequence ID" value="KAF4662670.1"/>
    <property type="molecule type" value="Genomic_DNA"/>
</dbReference>
<dbReference type="AlphaFoldDB" id="A0A7J6LUL3"/>
<dbReference type="Proteomes" id="UP000570595">
    <property type="component" value="Unassembled WGS sequence"/>
</dbReference>
<feature type="non-terminal residue" evidence="2">
    <location>
        <position position="1"/>
    </location>
</feature>
<dbReference type="InterPro" id="IPR011044">
    <property type="entry name" value="Quino_amine_DH_bsu"/>
</dbReference>
<evidence type="ECO:0000313" key="3">
    <source>
        <dbReference type="EMBL" id="KAF4668319.1"/>
    </source>
</evidence>
<comment type="caution">
    <text evidence="2">The sequence shown here is derived from an EMBL/GenBank/DDBJ whole genome shotgun (WGS) entry which is preliminary data.</text>
</comment>
<name>A0A7J6LUL3_PEROL</name>
<evidence type="ECO:0000256" key="1">
    <source>
        <dbReference type="SAM" id="MobiDB-lite"/>
    </source>
</evidence>